<dbReference type="AlphaFoldDB" id="A0A6J5WAS9"/>
<accession>A0A6J5WAS9</accession>
<feature type="region of interest" description="Disordered" evidence="1">
    <location>
        <begin position="174"/>
        <end position="195"/>
    </location>
</feature>
<dbReference type="Proteomes" id="UP000507245">
    <property type="component" value="Unassembled WGS sequence"/>
</dbReference>
<protein>
    <submittedName>
        <fullName evidence="3">Uncharacterized protein</fullName>
    </submittedName>
</protein>
<evidence type="ECO:0000313" key="2">
    <source>
        <dbReference type="EMBL" id="CAB4266546.1"/>
    </source>
</evidence>
<dbReference type="Proteomes" id="UP000507222">
    <property type="component" value="Unassembled WGS sequence"/>
</dbReference>
<reference evidence="5" key="1">
    <citation type="journal article" date="2020" name="Genome Biol.">
        <title>Gamete binning: chromosome-level and haplotype-resolved genome assembly enabled by high-throughput single-cell sequencing of gamete genomes.</title>
        <authorList>
            <person name="Campoy J.A."/>
            <person name="Sun H."/>
            <person name="Goel M."/>
            <person name="Jiao W.-B."/>
            <person name="Folz-Donahue K."/>
            <person name="Wang N."/>
            <person name="Rubio M."/>
            <person name="Liu C."/>
            <person name="Kukat C."/>
            <person name="Ruiz D."/>
            <person name="Huettel B."/>
            <person name="Schneeberger K."/>
        </authorList>
    </citation>
    <scope>NUCLEOTIDE SEQUENCE [LARGE SCALE GENOMIC DNA]</scope>
    <source>
        <strain evidence="5">cv. Rojo Pasion</strain>
    </source>
</reference>
<dbReference type="EMBL" id="CAEKDK010000001">
    <property type="protein sequence ID" value="CAB4266546.1"/>
    <property type="molecule type" value="Genomic_DNA"/>
</dbReference>
<gene>
    <name evidence="2" type="ORF">CURHAP_LOCUS8882</name>
    <name evidence="3" type="ORF">ORAREDHAP_LOCUS8853</name>
</gene>
<evidence type="ECO:0000256" key="1">
    <source>
        <dbReference type="SAM" id="MobiDB-lite"/>
    </source>
</evidence>
<dbReference type="PANTHER" id="PTHR35510">
    <property type="entry name" value="DBH-LIKE MONOOXYGENASE"/>
    <property type="match status" value="1"/>
</dbReference>
<evidence type="ECO:0000313" key="5">
    <source>
        <dbReference type="Proteomes" id="UP000507245"/>
    </source>
</evidence>
<organism evidence="3 5">
    <name type="scientific">Prunus armeniaca</name>
    <name type="common">Apricot</name>
    <name type="synonym">Armeniaca vulgaris</name>
    <dbReference type="NCBI Taxonomy" id="36596"/>
    <lineage>
        <taxon>Eukaryota</taxon>
        <taxon>Viridiplantae</taxon>
        <taxon>Streptophyta</taxon>
        <taxon>Embryophyta</taxon>
        <taxon>Tracheophyta</taxon>
        <taxon>Spermatophyta</taxon>
        <taxon>Magnoliopsida</taxon>
        <taxon>eudicotyledons</taxon>
        <taxon>Gunneridae</taxon>
        <taxon>Pentapetalae</taxon>
        <taxon>rosids</taxon>
        <taxon>fabids</taxon>
        <taxon>Rosales</taxon>
        <taxon>Rosaceae</taxon>
        <taxon>Amygdaloideae</taxon>
        <taxon>Amygdaleae</taxon>
        <taxon>Prunus</taxon>
    </lineage>
</organism>
<dbReference type="EMBL" id="CAEKKB010000001">
    <property type="protein sequence ID" value="CAB4297105.1"/>
    <property type="molecule type" value="Genomic_DNA"/>
</dbReference>
<evidence type="ECO:0000313" key="4">
    <source>
        <dbReference type="Proteomes" id="UP000507222"/>
    </source>
</evidence>
<keyword evidence="5" id="KW-1185">Reference proteome</keyword>
<dbReference type="OrthoDB" id="1937743at2759"/>
<sequence>MKRKDLDDDVDDAFYFPFSKSRRLDADLFATVNEDPRSAAQLFEERPSEGIILMQTDDLPKDPLPSADEKAIVLYNPANMPPLQKSPDSRDFSLIVSSDLIPGLRDHIYSWGNSKSLKPAEDRVAEEENKEVSNGCLAVVPWVAASKFPLASRELAASQSEEPMEAEEVEMMDTDDNGYNAGESSGFGRMMEDSGGLQHWQQKQLHWLEPKLVQNNYTPVT</sequence>
<reference evidence="3 4" key="2">
    <citation type="submission" date="2020-05" db="EMBL/GenBank/DDBJ databases">
        <authorList>
            <person name="Campoy J."/>
            <person name="Schneeberger K."/>
            <person name="Spophaly S."/>
        </authorList>
    </citation>
    <scope>NUCLEOTIDE SEQUENCE [LARGE SCALE GENOMIC DNA]</scope>
    <source>
        <strain evidence="3">PruArmRojPasFocal</strain>
    </source>
</reference>
<evidence type="ECO:0000313" key="3">
    <source>
        <dbReference type="EMBL" id="CAB4297105.1"/>
    </source>
</evidence>
<name>A0A6J5WAS9_PRUAR</name>
<proteinExistence type="predicted"/>
<dbReference type="PANTHER" id="PTHR35510:SF4">
    <property type="match status" value="1"/>
</dbReference>